<dbReference type="GeneID" id="69030627"/>
<reference evidence="3" key="1">
    <citation type="journal article" date="2015" name="PLoS Genet.">
        <title>The dynamic genome and transcriptome of the human fungal pathogen Blastomyces and close relative Emmonsia.</title>
        <authorList>
            <person name="Munoz J.F."/>
            <person name="Gauthier G.M."/>
            <person name="Desjardins C.A."/>
            <person name="Gallo J.E."/>
            <person name="Holder J."/>
            <person name="Sullivan T.D."/>
            <person name="Marty A.J."/>
            <person name="Carmen J.C."/>
            <person name="Chen Z."/>
            <person name="Ding L."/>
            <person name="Gujja S."/>
            <person name="Magrini V."/>
            <person name="Misas E."/>
            <person name="Mitreva M."/>
            <person name="Priest M."/>
            <person name="Saif S."/>
            <person name="Whiston E.A."/>
            <person name="Young S."/>
            <person name="Zeng Q."/>
            <person name="Goldman W.E."/>
            <person name="Mardis E.R."/>
            <person name="Taylor J.W."/>
            <person name="McEwen J.G."/>
            <person name="Clay O.K."/>
            <person name="Klein B.S."/>
            <person name="Cuomo C.A."/>
        </authorList>
    </citation>
    <scope>NUCLEOTIDE SEQUENCE [LARGE SCALE GENOMIC DNA]</scope>
    <source>
        <strain evidence="3">ER-3 / ATCC MYA-2586</strain>
    </source>
</reference>
<gene>
    <name evidence="2" type="ORF">BDCG_09169</name>
</gene>
<protein>
    <recommendedName>
        <fullName evidence="1">Heterokaryon incompatibility domain-containing protein</fullName>
    </recommendedName>
</protein>
<organism evidence="2 3">
    <name type="scientific">Ajellomyces dermatitidis (strain ER-3 / ATCC MYA-2586)</name>
    <name type="common">Blastomyces dermatitidis</name>
    <dbReference type="NCBI Taxonomy" id="559297"/>
    <lineage>
        <taxon>Eukaryota</taxon>
        <taxon>Fungi</taxon>
        <taxon>Dikarya</taxon>
        <taxon>Ascomycota</taxon>
        <taxon>Pezizomycotina</taxon>
        <taxon>Eurotiomycetes</taxon>
        <taxon>Eurotiomycetidae</taxon>
        <taxon>Onygenales</taxon>
        <taxon>Ajellomycetaceae</taxon>
        <taxon>Blastomyces</taxon>
    </lineage>
</organism>
<evidence type="ECO:0000313" key="3">
    <source>
        <dbReference type="Proteomes" id="UP000002039"/>
    </source>
</evidence>
<dbReference type="PANTHER" id="PTHR33112:SF12">
    <property type="entry name" value="HETEROKARYON INCOMPATIBILITY DOMAIN-CONTAINING PROTEIN"/>
    <property type="match status" value="1"/>
</dbReference>
<sequence length="763" mass="85233">MSSVAVASTSSISLVESSAEDHKLSDINSHNSTTHGLCFVCRHLDFEHVGFHRSSEYSSNNYSFRREFPALLNSSSKCAFCKKLVDVINGWIAQNKGGQEPSFDVSRCHIEVSLETDWHEVFQRRDEDICPAADMKAYSDRIRVHCSIPRFGSGNESGQSQFLTFFFQRHEGPHAPDLPDFRLNGINYPTAPGRIAPYSGRRRPLVADLALFKRWKQLCQEVHGTKCSQIFKGTQKIRPRVIDVDQRRLTFAHEDDRWVCLSYVWGKAQTLRLLKDNLQTFSTPGSLGPNILPNIAEDALQVTKGLGERYLWIDSLCIIQDDAQDKAKFISKMDSIYTLATAVIIASTCTDANSHLPGVRPGSRNLEPEPFQIGNATLIGSLDPVLGVKVDLRTGRAQGYLGETIWDTRAWTLQERFLAARCLVFTAEQVFWECEEAFWCEDSFREIPSVSPDPHRTSLCGGELNLSWNSDVPTFDHFYRVLLEEYSGRALTFDHDGLNAFHGIIQAFERSMEEAFFWGMPSAFLESALAWGHRSHKLRRRQGLQASGISPGDNNQFPSWSWVGWTSDGQTKLANQPLTTESLGIRFYRVAENGKSLVELKQATQFNDTIDLLSDGSKISDRTSRPYKVSLDDLSADTSANLQSVLCFWSASAHLEVTSWSASGDSASDSQEIALSQGPDSTTHVSWAHLASSLKQGDKVEVIAVAQNRGSWDSGHIANGAIGVMVISWDAGGATAIREGFAWMAIRAWTALKDRKWKLIILR</sequence>
<evidence type="ECO:0000313" key="2">
    <source>
        <dbReference type="EMBL" id="EEQ85900.1"/>
    </source>
</evidence>
<keyword evidence="3" id="KW-1185">Reference proteome</keyword>
<dbReference type="RefSeq" id="XP_045273554.1">
    <property type="nucleotide sequence ID" value="XM_045424960.1"/>
</dbReference>
<evidence type="ECO:0000259" key="1">
    <source>
        <dbReference type="Pfam" id="PF06985"/>
    </source>
</evidence>
<feature type="domain" description="Heterokaryon incompatibility" evidence="1">
    <location>
        <begin position="258"/>
        <end position="415"/>
    </location>
</feature>
<dbReference type="InterPro" id="IPR010730">
    <property type="entry name" value="HET"/>
</dbReference>
<accession>A0ABM9YGD0</accession>
<dbReference type="Proteomes" id="UP000002039">
    <property type="component" value="Unassembled WGS sequence"/>
</dbReference>
<dbReference type="EMBL" id="EQ999986">
    <property type="protein sequence ID" value="EEQ85900.1"/>
    <property type="molecule type" value="Genomic_DNA"/>
</dbReference>
<proteinExistence type="predicted"/>
<name>A0ABM9YGD0_AJEDR</name>
<dbReference type="Pfam" id="PF06985">
    <property type="entry name" value="HET"/>
    <property type="match status" value="1"/>
</dbReference>
<dbReference type="PANTHER" id="PTHR33112">
    <property type="entry name" value="DOMAIN PROTEIN, PUTATIVE-RELATED"/>
    <property type="match status" value="1"/>
</dbReference>